<protein>
    <submittedName>
        <fullName evidence="1">Uncharacterized protein</fullName>
    </submittedName>
</protein>
<gene>
    <name evidence="1" type="ORF">RO3G_15921</name>
</gene>
<dbReference type="Proteomes" id="UP000009138">
    <property type="component" value="Unassembled WGS sequence"/>
</dbReference>
<dbReference type="InParanoid" id="I1CRY0"/>
<sequence>MANITYQVNQTINDWSVIGHYMKLVEEEPTIDRKIATTNIMKDLELVKQL</sequence>
<name>I1CRY0_RHIO9</name>
<evidence type="ECO:0000313" key="1">
    <source>
        <dbReference type="EMBL" id="EIE91210.1"/>
    </source>
</evidence>
<dbReference type="EMBL" id="CH476749">
    <property type="protein sequence ID" value="EIE91210.1"/>
    <property type="molecule type" value="Genomic_DNA"/>
</dbReference>
<dbReference type="VEuPathDB" id="FungiDB:RO3G_15921"/>
<keyword evidence="2" id="KW-1185">Reference proteome</keyword>
<proteinExistence type="predicted"/>
<evidence type="ECO:0000313" key="2">
    <source>
        <dbReference type="Proteomes" id="UP000009138"/>
    </source>
</evidence>
<accession>I1CRY0</accession>
<organism evidence="1 2">
    <name type="scientific">Rhizopus delemar (strain RA 99-880 / ATCC MYA-4621 / FGSC 9543 / NRRL 43880)</name>
    <name type="common">Mucormycosis agent</name>
    <name type="synonym">Rhizopus arrhizus var. delemar</name>
    <dbReference type="NCBI Taxonomy" id="246409"/>
    <lineage>
        <taxon>Eukaryota</taxon>
        <taxon>Fungi</taxon>
        <taxon>Fungi incertae sedis</taxon>
        <taxon>Mucoromycota</taxon>
        <taxon>Mucoromycotina</taxon>
        <taxon>Mucoromycetes</taxon>
        <taxon>Mucorales</taxon>
        <taxon>Mucorineae</taxon>
        <taxon>Rhizopodaceae</taxon>
        <taxon>Rhizopus</taxon>
    </lineage>
</organism>
<reference evidence="1 2" key="1">
    <citation type="journal article" date="2009" name="PLoS Genet.">
        <title>Genomic analysis of the basal lineage fungus Rhizopus oryzae reveals a whole-genome duplication.</title>
        <authorList>
            <person name="Ma L.-J."/>
            <person name="Ibrahim A.S."/>
            <person name="Skory C."/>
            <person name="Grabherr M.G."/>
            <person name="Burger G."/>
            <person name="Butler M."/>
            <person name="Elias M."/>
            <person name="Idnurm A."/>
            <person name="Lang B.F."/>
            <person name="Sone T."/>
            <person name="Abe A."/>
            <person name="Calvo S.E."/>
            <person name="Corrochano L.M."/>
            <person name="Engels R."/>
            <person name="Fu J."/>
            <person name="Hansberg W."/>
            <person name="Kim J.-M."/>
            <person name="Kodira C.D."/>
            <person name="Koehrsen M.J."/>
            <person name="Liu B."/>
            <person name="Miranda-Saavedra D."/>
            <person name="O'Leary S."/>
            <person name="Ortiz-Castellanos L."/>
            <person name="Poulter R."/>
            <person name="Rodriguez-Romero J."/>
            <person name="Ruiz-Herrera J."/>
            <person name="Shen Y.-Q."/>
            <person name="Zeng Q."/>
            <person name="Galagan J."/>
            <person name="Birren B.W."/>
            <person name="Cuomo C.A."/>
            <person name="Wickes B.L."/>
        </authorList>
    </citation>
    <scope>NUCLEOTIDE SEQUENCE [LARGE SCALE GENOMIC DNA]</scope>
    <source>
        <strain evidence="2">RA 99-880 / ATCC MYA-4621 / FGSC 9543 / NRRL 43880</strain>
    </source>
</reference>
<dbReference type="RefSeq" id="XP_067526606.1">
    <property type="nucleotide sequence ID" value="XM_067670505.1"/>
</dbReference>
<dbReference type="GeneID" id="93622886"/>
<dbReference type="AlphaFoldDB" id="I1CRY0"/>